<gene>
    <name evidence="2" type="ORF">GCM10012282_47820</name>
</gene>
<accession>A0A917NZT7</accession>
<protein>
    <recommendedName>
        <fullName evidence="4">SH3b domain-containing protein</fullName>
    </recommendedName>
</protein>
<organism evidence="2 3">
    <name type="scientific">Streptomyces lacrimifluminis</name>
    <dbReference type="NCBI Taxonomy" id="1500077"/>
    <lineage>
        <taxon>Bacteria</taxon>
        <taxon>Bacillati</taxon>
        <taxon>Actinomycetota</taxon>
        <taxon>Actinomycetes</taxon>
        <taxon>Kitasatosporales</taxon>
        <taxon>Streptomycetaceae</taxon>
        <taxon>Streptomyces</taxon>
    </lineage>
</organism>
<feature type="signal peptide" evidence="1">
    <location>
        <begin position="1"/>
        <end position="21"/>
    </location>
</feature>
<reference evidence="2" key="2">
    <citation type="submission" date="2020-09" db="EMBL/GenBank/DDBJ databases">
        <authorList>
            <person name="Sun Q."/>
            <person name="Zhou Y."/>
        </authorList>
    </citation>
    <scope>NUCLEOTIDE SEQUENCE</scope>
    <source>
        <strain evidence="2">CGMCC 4.7272</strain>
    </source>
</reference>
<evidence type="ECO:0000313" key="3">
    <source>
        <dbReference type="Proteomes" id="UP000625682"/>
    </source>
</evidence>
<dbReference type="Gene3D" id="2.30.30.40">
    <property type="entry name" value="SH3 Domains"/>
    <property type="match status" value="1"/>
</dbReference>
<dbReference type="Proteomes" id="UP000625682">
    <property type="component" value="Unassembled WGS sequence"/>
</dbReference>
<feature type="chain" id="PRO_5039457580" description="SH3b domain-containing protein" evidence="1">
    <location>
        <begin position="22"/>
        <end position="149"/>
    </location>
</feature>
<dbReference type="AlphaFoldDB" id="A0A917NZT7"/>
<dbReference type="RefSeq" id="WP_189149412.1">
    <property type="nucleotide sequence ID" value="NZ_BAABER010000014.1"/>
</dbReference>
<keyword evidence="1" id="KW-0732">Signal</keyword>
<reference evidence="2" key="1">
    <citation type="journal article" date="2014" name="Int. J. Syst. Evol. Microbiol.">
        <title>Complete genome sequence of Corynebacterium casei LMG S-19264T (=DSM 44701T), isolated from a smear-ripened cheese.</title>
        <authorList>
            <consortium name="US DOE Joint Genome Institute (JGI-PGF)"/>
            <person name="Walter F."/>
            <person name="Albersmeier A."/>
            <person name="Kalinowski J."/>
            <person name="Ruckert C."/>
        </authorList>
    </citation>
    <scope>NUCLEOTIDE SEQUENCE</scope>
    <source>
        <strain evidence="2">CGMCC 4.7272</strain>
    </source>
</reference>
<evidence type="ECO:0008006" key="4">
    <source>
        <dbReference type="Google" id="ProtNLM"/>
    </source>
</evidence>
<evidence type="ECO:0000256" key="1">
    <source>
        <dbReference type="SAM" id="SignalP"/>
    </source>
</evidence>
<keyword evidence="3" id="KW-1185">Reference proteome</keyword>
<proteinExistence type="predicted"/>
<dbReference type="EMBL" id="BMMU01000016">
    <property type="protein sequence ID" value="GGJ45354.1"/>
    <property type="molecule type" value="Genomic_DNA"/>
</dbReference>
<name>A0A917NZT7_9ACTN</name>
<comment type="caution">
    <text evidence="2">The sequence shown here is derived from an EMBL/GenBank/DDBJ whole genome shotgun (WGS) entry which is preliminary data.</text>
</comment>
<sequence>MRTTPALRTLSAALFTGGIMAAVPLGTAMAAVPAGSDGAGVRGTVVSAGELNLRQQPTSDSPVVGRLAPGSHGRVECSVDGQTVRGNPHWYWLPGVDAWASAAFVDTGGRPVPRCADPCPEWKDDGHGHGHDHGNASGTWSFTWNVTFG</sequence>
<evidence type="ECO:0000313" key="2">
    <source>
        <dbReference type="EMBL" id="GGJ45354.1"/>
    </source>
</evidence>